<keyword evidence="1" id="KW-0808">Transferase</keyword>
<keyword evidence="2" id="KW-1185">Reference proteome</keyword>
<gene>
    <name evidence="1" type="primary">BNA3_1</name>
    <name evidence="1" type="ORF">DSO57_1029849</name>
</gene>
<protein>
    <submittedName>
        <fullName evidence="1">Arylformamidase</fullName>
        <ecNumber evidence="1">2.6.1.7</ecNumber>
    </submittedName>
</protein>
<dbReference type="EMBL" id="QTSX02005880">
    <property type="protein sequence ID" value="KAJ9056739.1"/>
    <property type="molecule type" value="Genomic_DNA"/>
</dbReference>
<evidence type="ECO:0000313" key="1">
    <source>
        <dbReference type="EMBL" id="KAJ9056739.1"/>
    </source>
</evidence>
<evidence type="ECO:0000313" key="2">
    <source>
        <dbReference type="Proteomes" id="UP001165960"/>
    </source>
</evidence>
<dbReference type="Proteomes" id="UP001165960">
    <property type="component" value="Unassembled WGS sequence"/>
</dbReference>
<keyword evidence="1" id="KW-0032">Aminotransferase</keyword>
<accession>A0ACC2S2X6</accession>
<proteinExistence type="predicted"/>
<reference evidence="1" key="1">
    <citation type="submission" date="2022-04" db="EMBL/GenBank/DDBJ databases">
        <title>Genome of the entomopathogenic fungus Entomophthora muscae.</title>
        <authorList>
            <person name="Elya C."/>
            <person name="Lovett B.R."/>
            <person name="Lee E."/>
            <person name="Macias A.M."/>
            <person name="Hajek A.E."/>
            <person name="De Bivort B.L."/>
            <person name="Kasson M.T."/>
            <person name="De Fine Licht H.H."/>
            <person name="Stajich J.E."/>
        </authorList>
    </citation>
    <scope>NUCLEOTIDE SEQUENCE</scope>
    <source>
        <strain evidence="1">Berkeley</strain>
    </source>
</reference>
<sequence>MFRLKFTHLLKQYTLTHHHSSKCIIYRSLITKSEVKMSSNKDQPLDLSNFVSQRVANLQDDVWSIFSKVSAQFQTINLGQGFMGFPAPDFVKKALVEATMNDINQYAPVRGLPRLCNALSNNYSPLFKRQLDPNTNILITTGANEGIFSVFAAFIKDGDEAIFIEPYFDQYKPNLEMNGGVPIYCPLRKDESISFSSKLSSSVWKLDIAEMESKITSKTKIIVLNTPYNPVGKIFTEEELLSIGKVAEKHNLIILSDEVYDRLYFAPATHTRIAALKNFWRRTITVGSAGKSFGVTGWRVGWLIGPENLIKYVMGAHCRICFCTSSTMQDAVANAFEQSETNGFFETQIQEYDERRKYLMDSFDDIGLSYVIPDGAYFILVNTEKIHPSAESWEDCPDFIKERGFNYQMCYWLAKNIGVTAIPCSEFYSADNSSIADSLIRFAFCKPIEVLKQAVERMQKLKPLIQ</sequence>
<name>A0ACC2S2X6_9FUNG</name>
<comment type="caution">
    <text evidence="1">The sequence shown here is derived from an EMBL/GenBank/DDBJ whole genome shotgun (WGS) entry which is preliminary data.</text>
</comment>
<organism evidence="1 2">
    <name type="scientific">Entomophthora muscae</name>
    <dbReference type="NCBI Taxonomy" id="34485"/>
    <lineage>
        <taxon>Eukaryota</taxon>
        <taxon>Fungi</taxon>
        <taxon>Fungi incertae sedis</taxon>
        <taxon>Zoopagomycota</taxon>
        <taxon>Entomophthoromycotina</taxon>
        <taxon>Entomophthoromycetes</taxon>
        <taxon>Entomophthorales</taxon>
        <taxon>Entomophthoraceae</taxon>
        <taxon>Entomophthora</taxon>
    </lineage>
</organism>
<dbReference type="EC" id="2.6.1.7" evidence="1"/>